<dbReference type="GO" id="GO:0003723">
    <property type="term" value="F:RNA binding"/>
    <property type="evidence" value="ECO:0007669"/>
    <property type="project" value="UniProtKB-UniRule"/>
</dbReference>
<dbReference type="InterPro" id="IPR052084">
    <property type="entry name" value="SF3B4_spliceosome_assoc"/>
</dbReference>
<comment type="subcellular location">
    <subcellularLocation>
        <location evidence="1">Nucleus</location>
    </subcellularLocation>
</comment>
<evidence type="ECO:0000256" key="6">
    <source>
        <dbReference type="PROSITE-ProRule" id="PRU00176"/>
    </source>
</evidence>
<dbReference type="STRING" id="683960.A0A1E3NY81"/>
<evidence type="ECO:0000313" key="9">
    <source>
        <dbReference type="Proteomes" id="UP000094112"/>
    </source>
</evidence>
<dbReference type="EMBL" id="KV454212">
    <property type="protein sequence ID" value="ODQ58169.1"/>
    <property type="molecule type" value="Genomic_DNA"/>
</dbReference>
<evidence type="ECO:0000256" key="2">
    <source>
        <dbReference type="ARBA" id="ARBA00008363"/>
    </source>
</evidence>
<keyword evidence="9" id="KW-1185">Reference proteome</keyword>
<dbReference type="InterPro" id="IPR012677">
    <property type="entry name" value="Nucleotide-bd_a/b_plait_sf"/>
</dbReference>
<reference evidence="8 9" key="1">
    <citation type="journal article" date="2016" name="Proc. Natl. Acad. Sci. U.S.A.">
        <title>Comparative genomics of biotechnologically important yeasts.</title>
        <authorList>
            <person name="Riley R."/>
            <person name="Haridas S."/>
            <person name="Wolfe K.H."/>
            <person name="Lopes M.R."/>
            <person name="Hittinger C.T."/>
            <person name="Goeker M."/>
            <person name="Salamov A.A."/>
            <person name="Wisecaver J.H."/>
            <person name="Long T.M."/>
            <person name="Calvey C.H."/>
            <person name="Aerts A.L."/>
            <person name="Barry K.W."/>
            <person name="Choi C."/>
            <person name="Clum A."/>
            <person name="Coughlan A.Y."/>
            <person name="Deshpande S."/>
            <person name="Douglass A.P."/>
            <person name="Hanson S.J."/>
            <person name="Klenk H.-P."/>
            <person name="LaButti K.M."/>
            <person name="Lapidus A."/>
            <person name="Lindquist E.A."/>
            <person name="Lipzen A.M."/>
            <person name="Meier-Kolthoff J.P."/>
            <person name="Ohm R.A."/>
            <person name="Otillar R.P."/>
            <person name="Pangilinan J.L."/>
            <person name="Peng Y."/>
            <person name="Rokas A."/>
            <person name="Rosa C.A."/>
            <person name="Scheuner C."/>
            <person name="Sibirny A.A."/>
            <person name="Slot J.C."/>
            <person name="Stielow J.B."/>
            <person name="Sun H."/>
            <person name="Kurtzman C.P."/>
            <person name="Blackwell M."/>
            <person name="Grigoriev I.V."/>
            <person name="Jeffries T.W."/>
        </authorList>
    </citation>
    <scope>NUCLEOTIDE SEQUENCE [LARGE SCALE GENOMIC DNA]</scope>
    <source>
        <strain evidence="9">ATCC 58044 / CBS 1984 / NCYC 433 / NRRL Y-366-8</strain>
    </source>
</reference>
<dbReference type="Proteomes" id="UP000094112">
    <property type="component" value="Unassembled WGS sequence"/>
</dbReference>
<sequence>MLKRGIESDRNQDCTVYVGNLDKQVNEGLLYELFLQIAPIKNIHLPKDRILRTHQGYGFVEFKNVKDVEYAEKVMSGTKLFGKNIKVNKVGNNAANNDNLDIGSTLFIKNLDELVDENLLFTIFKQFGNFFKNPIVVRDDQGNSKKHGFIYYKNFKDSDNALSKMNNQFILNKRVQIDYAHKKKNGKLVKHGDETERLLLTEAEKNNYNI</sequence>
<dbReference type="GO" id="GO:0048026">
    <property type="term" value="P:positive regulation of mRNA splicing, via spliceosome"/>
    <property type="evidence" value="ECO:0007669"/>
    <property type="project" value="TreeGrafter"/>
</dbReference>
<evidence type="ECO:0000256" key="1">
    <source>
        <dbReference type="ARBA" id="ARBA00004123"/>
    </source>
</evidence>
<keyword evidence="3" id="KW-0677">Repeat</keyword>
<protein>
    <recommendedName>
        <fullName evidence="7">RRM domain-containing protein</fullName>
    </recommendedName>
</protein>
<dbReference type="PANTHER" id="PTHR48030">
    <property type="entry name" value="SPLICING FACTOR 3B SUBUNIT 4"/>
    <property type="match status" value="1"/>
</dbReference>
<dbReference type="PROSITE" id="PS50102">
    <property type="entry name" value="RRM"/>
    <property type="match status" value="2"/>
</dbReference>
<gene>
    <name evidence="8" type="ORF">WICANDRAFT_34302</name>
</gene>
<dbReference type="InterPro" id="IPR035979">
    <property type="entry name" value="RBD_domain_sf"/>
</dbReference>
<evidence type="ECO:0000256" key="3">
    <source>
        <dbReference type="ARBA" id="ARBA00022737"/>
    </source>
</evidence>
<evidence type="ECO:0000313" key="8">
    <source>
        <dbReference type="EMBL" id="ODQ58169.1"/>
    </source>
</evidence>
<dbReference type="OrthoDB" id="10259687at2759"/>
<evidence type="ECO:0000256" key="5">
    <source>
        <dbReference type="ARBA" id="ARBA00023242"/>
    </source>
</evidence>
<comment type="similarity">
    <text evidence="2">Belongs to the SF3B4 family.</text>
</comment>
<dbReference type="SMART" id="SM00360">
    <property type="entry name" value="RRM"/>
    <property type="match status" value="2"/>
</dbReference>
<keyword evidence="5" id="KW-0539">Nucleus</keyword>
<dbReference type="InterPro" id="IPR034158">
    <property type="entry name" value="SF3B4_RRM1"/>
</dbReference>
<dbReference type="GO" id="GO:0071011">
    <property type="term" value="C:precatalytic spliceosome"/>
    <property type="evidence" value="ECO:0007669"/>
    <property type="project" value="TreeGrafter"/>
</dbReference>
<organism evidence="8 9">
    <name type="scientific">Wickerhamomyces anomalus (strain ATCC 58044 / CBS 1984 / NCYC 433 / NRRL Y-366-8)</name>
    <name type="common">Yeast</name>
    <name type="synonym">Hansenula anomala</name>
    <dbReference type="NCBI Taxonomy" id="683960"/>
    <lineage>
        <taxon>Eukaryota</taxon>
        <taxon>Fungi</taxon>
        <taxon>Dikarya</taxon>
        <taxon>Ascomycota</taxon>
        <taxon>Saccharomycotina</taxon>
        <taxon>Saccharomycetes</taxon>
        <taxon>Phaffomycetales</taxon>
        <taxon>Wickerhamomycetaceae</taxon>
        <taxon>Wickerhamomyces</taxon>
    </lineage>
</organism>
<name>A0A1E3NY81_WICAA</name>
<feature type="domain" description="RRM" evidence="7">
    <location>
        <begin position="104"/>
        <end position="182"/>
    </location>
</feature>
<accession>A0A1E3NY81</accession>
<dbReference type="FunFam" id="3.30.70.330:FF:000505">
    <property type="entry name" value="Splicing factor 3B subunit 4"/>
    <property type="match status" value="1"/>
</dbReference>
<keyword evidence="4 6" id="KW-0694">RNA-binding</keyword>
<dbReference type="CDD" id="cd12334">
    <property type="entry name" value="RRM1_SF3B4"/>
    <property type="match status" value="1"/>
</dbReference>
<dbReference type="SUPFAM" id="SSF54928">
    <property type="entry name" value="RNA-binding domain, RBD"/>
    <property type="match status" value="1"/>
</dbReference>
<dbReference type="RefSeq" id="XP_019037376.1">
    <property type="nucleotide sequence ID" value="XM_019182170.1"/>
</dbReference>
<dbReference type="GO" id="GO:0005686">
    <property type="term" value="C:U2 snRNP"/>
    <property type="evidence" value="ECO:0007669"/>
    <property type="project" value="TreeGrafter"/>
</dbReference>
<dbReference type="Gene3D" id="3.30.70.330">
    <property type="match status" value="2"/>
</dbReference>
<dbReference type="GO" id="GO:0005730">
    <property type="term" value="C:nucleolus"/>
    <property type="evidence" value="ECO:0007669"/>
    <property type="project" value="TreeGrafter"/>
</dbReference>
<dbReference type="AlphaFoldDB" id="A0A1E3NY81"/>
<dbReference type="InterPro" id="IPR000504">
    <property type="entry name" value="RRM_dom"/>
</dbReference>
<dbReference type="GeneID" id="30199416"/>
<dbReference type="PANTHER" id="PTHR48030:SF3">
    <property type="entry name" value="SPLICING FACTOR 3B SUBUNIT 4"/>
    <property type="match status" value="1"/>
</dbReference>
<evidence type="ECO:0000259" key="7">
    <source>
        <dbReference type="PROSITE" id="PS50102"/>
    </source>
</evidence>
<evidence type="ECO:0000256" key="4">
    <source>
        <dbReference type="ARBA" id="ARBA00022884"/>
    </source>
</evidence>
<feature type="domain" description="RRM" evidence="7">
    <location>
        <begin position="14"/>
        <end position="92"/>
    </location>
</feature>
<proteinExistence type="inferred from homology"/>
<dbReference type="Pfam" id="PF00076">
    <property type="entry name" value="RRM_1"/>
    <property type="match status" value="2"/>
</dbReference>